<keyword evidence="2" id="KW-1185">Reference proteome</keyword>
<organism evidence="1 2">
    <name type="scientific">Mytilus galloprovincialis</name>
    <name type="common">Mediterranean mussel</name>
    <dbReference type="NCBI Taxonomy" id="29158"/>
    <lineage>
        <taxon>Eukaryota</taxon>
        <taxon>Metazoa</taxon>
        <taxon>Spiralia</taxon>
        <taxon>Lophotrochozoa</taxon>
        <taxon>Mollusca</taxon>
        <taxon>Bivalvia</taxon>
        <taxon>Autobranchia</taxon>
        <taxon>Pteriomorphia</taxon>
        <taxon>Mytilida</taxon>
        <taxon>Mytiloidea</taxon>
        <taxon>Mytilidae</taxon>
        <taxon>Mytilinae</taxon>
        <taxon>Mytilus</taxon>
    </lineage>
</organism>
<dbReference type="EMBL" id="UYJE01004440">
    <property type="protein sequence ID" value="VDI28049.1"/>
    <property type="molecule type" value="Genomic_DNA"/>
</dbReference>
<comment type="caution">
    <text evidence="1">The sequence shown here is derived from an EMBL/GenBank/DDBJ whole genome shotgun (WGS) entry which is preliminary data.</text>
</comment>
<evidence type="ECO:0000313" key="2">
    <source>
        <dbReference type="Proteomes" id="UP000596742"/>
    </source>
</evidence>
<name>A0A8B6E3D0_MYTGA</name>
<gene>
    <name evidence="1" type="ORF">MGAL_10B091253</name>
</gene>
<dbReference type="AlphaFoldDB" id="A0A8B6E3D0"/>
<sequence>MEFSSDDEKALTKAIEASFPLSERDLSTKHLKDNLKHFMSNVAAVKPDDRYNIELKTEDEATQFMCTVSIENGPVNQPTARSIVEHTIKSEVMETAKLNLDCENESKVHLFAKVNWLAPLPDRYRYHCGKPVEVWSREIHGVFGPSAFIPVQKIYGKYVRADGKLSEKLESYICPLNSGMNI</sequence>
<protein>
    <submittedName>
        <fullName evidence="1">Uncharacterized protein</fullName>
    </submittedName>
</protein>
<proteinExistence type="predicted"/>
<dbReference type="Proteomes" id="UP000596742">
    <property type="component" value="Unassembled WGS sequence"/>
</dbReference>
<evidence type="ECO:0000313" key="1">
    <source>
        <dbReference type="EMBL" id="VDI28049.1"/>
    </source>
</evidence>
<accession>A0A8B6E3D0</accession>
<reference evidence="1" key="1">
    <citation type="submission" date="2018-11" db="EMBL/GenBank/DDBJ databases">
        <authorList>
            <person name="Alioto T."/>
            <person name="Alioto T."/>
        </authorList>
    </citation>
    <scope>NUCLEOTIDE SEQUENCE</scope>
</reference>